<feature type="transmembrane region" description="Helical" evidence="6">
    <location>
        <begin position="147"/>
        <end position="171"/>
    </location>
</feature>
<feature type="transmembrane region" description="Helical" evidence="6">
    <location>
        <begin position="183"/>
        <end position="205"/>
    </location>
</feature>
<dbReference type="EMBL" id="KZ678128">
    <property type="protein sequence ID" value="PSN75220.1"/>
    <property type="molecule type" value="Genomic_DNA"/>
</dbReference>
<dbReference type="GO" id="GO:0016020">
    <property type="term" value="C:membrane"/>
    <property type="evidence" value="ECO:0007669"/>
    <property type="project" value="UniProtKB-SubCell"/>
</dbReference>
<feature type="transmembrane region" description="Helical" evidence="6">
    <location>
        <begin position="58"/>
        <end position="80"/>
    </location>
</feature>
<keyword evidence="9" id="KW-1185">Reference proteome</keyword>
<comment type="subcellular location">
    <subcellularLocation>
        <location evidence="1">Membrane</location>
        <topology evidence="1">Multi-pass membrane protein</topology>
    </subcellularLocation>
</comment>
<dbReference type="PANTHER" id="PTHR43791:SF97">
    <property type="entry name" value="ALLANTOATE TRANSPORTER, PUTATIVE (AFU_ORTHOLOGUE AFUA_1G14700)-RELATED"/>
    <property type="match status" value="1"/>
</dbReference>
<evidence type="ECO:0000313" key="9">
    <source>
        <dbReference type="Proteomes" id="UP000240883"/>
    </source>
</evidence>
<evidence type="ECO:0000256" key="4">
    <source>
        <dbReference type="ARBA" id="ARBA00022989"/>
    </source>
</evidence>
<feature type="transmembrane region" description="Helical" evidence="6">
    <location>
        <begin position="280"/>
        <end position="303"/>
    </location>
</feature>
<sequence>MDQACSSNPGKLFSVKELSANDEDIAARYADQWVGQETYTRKEWVRLRWKLDLRLVPLLWFNVTLGAMDKVTTATAALYGFRADTDLTGDRYSWVGSAFYFGYLVWCLPSGSLLQKFPIAKLMFVVQILWGLILIGTGFANNFPTLIALRVLLGALEAPIVPGNFLVLGMWYSRQDQPIRTGLMYTGLSVCFTGPIGWGIGFLSGEHQWRAMFWITGAMTIVWACVIGLFLPDNPVSAKFATERQKAIVINRLRGDQTGVENKIFKKDQMMEAFLDPKTWLMFFFHIWISIPNGGLTNFAPLVIQGLGYSSQRSTLLTMPTGIIQIISSYICNSGVFLCAKYLPQKHLRTAWIMVGIIIGLTSAVFLYTLPLDNYNGGLAALYMSYFYLGPYIVSLGINTANTAGHTKKVTVNAMVFIAYCVSNIIGPQFFKTHQAPLYPLGMGAILGSYVLSMITIGLYAMYCWRENKRRDKIDGSKCDAVHQDTDFRDLTDKQNIHFRYIF</sequence>
<evidence type="ECO:0000259" key="7">
    <source>
        <dbReference type="PROSITE" id="PS50850"/>
    </source>
</evidence>
<feature type="transmembrane region" description="Helical" evidence="6">
    <location>
        <begin position="443"/>
        <end position="463"/>
    </location>
</feature>
<evidence type="ECO:0000256" key="5">
    <source>
        <dbReference type="ARBA" id="ARBA00023136"/>
    </source>
</evidence>
<dbReference type="Pfam" id="PF07690">
    <property type="entry name" value="MFS_1"/>
    <property type="match status" value="1"/>
</dbReference>
<keyword evidence="3 6" id="KW-0812">Transmembrane</keyword>
<protein>
    <submittedName>
        <fullName evidence="8">MFS general substrate transporter</fullName>
    </submittedName>
</protein>
<keyword evidence="2" id="KW-0813">Transport</keyword>
<dbReference type="Proteomes" id="UP000240883">
    <property type="component" value="Unassembled WGS sequence"/>
</dbReference>
<dbReference type="OrthoDB" id="6730379at2759"/>
<evidence type="ECO:0000256" key="6">
    <source>
        <dbReference type="SAM" id="Phobius"/>
    </source>
</evidence>
<dbReference type="AlphaFoldDB" id="A0A2T2PC45"/>
<feature type="transmembrane region" description="Helical" evidence="6">
    <location>
        <begin position="122"/>
        <end position="141"/>
    </location>
</feature>
<dbReference type="InterPro" id="IPR020846">
    <property type="entry name" value="MFS_dom"/>
</dbReference>
<feature type="transmembrane region" description="Helical" evidence="6">
    <location>
        <begin position="323"/>
        <end position="343"/>
    </location>
</feature>
<reference evidence="8 9" key="1">
    <citation type="journal article" date="2018" name="Front. Microbiol.">
        <title>Genome-Wide Analysis of Corynespora cassiicola Leaf Fall Disease Putative Effectors.</title>
        <authorList>
            <person name="Lopez D."/>
            <person name="Ribeiro S."/>
            <person name="Label P."/>
            <person name="Fumanal B."/>
            <person name="Venisse J.S."/>
            <person name="Kohler A."/>
            <person name="de Oliveira R.R."/>
            <person name="Labutti K."/>
            <person name="Lipzen A."/>
            <person name="Lail K."/>
            <person name="Bauer D."/>
            <person name="Ohm R.A."/>
            <person name="Barry K.W."/>
            <person name="Spatafora J."/>
            <person name="Grigoriev I.V."/>
            <person name="Martin F.M."/>
            <person name="Pujade-Renaud V."/>
        </authorList>
    </citation>
    <scope>NUCLEOTIDE SEQUENCE [LARGE SCALE GENOMIC DNA]</scope>
    <source>
        <strain evidence="8 9">Philippines</strain>
    </source>
</reference>
<dbReference type="InterPro" id="IPR036259">
    <property type="entry name" value="MFS_trans_sf"/>
</dbReference>
<dbReference type="Gene3D" id="1.20.1250.20">
    <property type="entry name" value="MFS general substrate transporter like domains"/>
    <property type="match status" value="1"/>
</dbReference>
<evidence type="ECO:0000256" key="3">
    <source>
        <dbReference type="ARBA" id="ARBA00022692"/>
    </source>
</evidence>
<evidence type="ECO:0000256" key="2">
    <source>
        <dbReference type="ARBA" id="ARBA00022448"/>
    </source>
</evidence>
<feature type="transmembrane region" description="Helical" evidence="6">
    <location>
        <begin position="380"/>
        <end position="398"/>
    </location>
</feature>
<evidence type="ECO:0000313" key="8">
    <source>
        <dbReference type="EMBL" id="PSN75220.1"/>
    </source>
</evidence>
<proteinExistence type="predicted"/>
<gene>
    <name evidence="8" type="ORF">BS50DRAFT_541086</name>
</gene>
<dbReference type="GO" id="GO:0022857">
    <property type="term" value="F:transmembrane transporter activity"/>
    <property type="evidence" value="ECO:0007669"/>
    <property type="project" value="InterPro"/>
</dbReference>
<keyword evidence="4 6" id="KW-1133">Transmembrane helix</keyword>
<dbReference type="InterPro" id="IPR011701">
    <property type="entry name" value="MFS"/>
</dbReference>
<dbReference type="PROSITE" id="PS50850">
    <property type="entry name" value="MFS"/>
    <property type="match status" value="1"/>
</dbReference>
<name>A0A2T2PC45_CORCC</name>
<feature type="transmembrane region" description="Helical" evidence="6">
    <location>
        <begin position="350"/>
        <end position="368"/>
    </location>
</feature>
<dbReference type="PANTHER" id="PTHR43791">
    <property type="entry name" value="PERMEASE-RELATED"/>
    <property type="match status" value="1"/>
</dbReference>
<feature type="domain" description="Major facilitator superfamily (MFS) profile" evidence="7">
    <location>
        <begin position="55"/>
        <end position="503"/>
    </location>
</feature>
<feature type="transmembrane region" description="Helical" evidence="6">
    <location>
        <begin position="211"/>
        <end position="231"/>
    </location>
</feature>
<keyword evidence="5 6" id="KW-0472">Membrane</keyword>
<feature type="transmembrane region" description="Helical" evidence="6">
    <location>
        <begin position="92"/>
        <end position="110"/>
    </location>
</feature>
<accession>A0A2T2PC45</accession>
<evidence type="ECO:0000256" key="1">
    <source>
        <dbReference type="ARBA" id="ARBA00004141"/>
    </source>
</evidence>
<dbReference type="SUPFAM" id="SSF103473">
    <property type="entry name" value="MFS general substrate transporter"/>
    <property type="match status" value="1"/>
</dbReference>
<feature type="transmembrane region" description="Helical" evidence="6">
    <location>
        <begin position="410"/>
        <end position="431"/>
    </location>
</feature>
<organism evidence="8 9">
    <name type="scientific">Corynespora cassiicola Philippines</name>
    <dbReference type="NCBI Taxonomy" id="1448308"/>
    <lineage>
        <taxon>Eukaryota</taxon>
        <taxon>Fungi</taxon>
        <taxon>Dikarya</taxon>
        <taxon>Ascomycota</taxon>
        <taxon>Pezizomycotina</taxon>
        <taxon>Dothideomycetes</taxon>
        <taxon>Pleosporomycetidae</taxon>
        <taxon>Pleosporales</taxon>
        <taxon>Corynesporascaceae</taxon>
        <taxon>Corynespora</taxon>
    </lineage>
</organism>